<dbReference type="CDD" id="cd05819">
    <property type="entry name" value="NHL"/>
    <property type="match status" value="1"/>
</dbReference>
<evidence type="ECO:0008006" key="4">
    <source>
        <dbReference type="Google" id="ProtNLM"/>
    </source>
</evidence>
<dbReference type="InterPro" id="IPR011042">
    <property type="entry name" value="6-blade_b-propeller_TolB-like"/>
</dbReference>
<dbReference type="Gene3D" id="2.120.10.30">
    <property type="entry name" value="TolB, C-terminal domain"/>
    <property type="match status" value="1"/>
</dbReference>
<organism evidence="2 3">
    <name type="scientific">Seleniivibrio woodruffii</name>
    <dbReference type="NCBI Taxonomy" id="1078050"/>
    <lineage>
        <taxon>Bacteria</taxon>
        <taxon>Pseudomonadati</taxon>
        <taxon>Deferribacterota</taxon>
        <taxon>Deferribacteres</taxon>
        <taxon>Deferribacterales</taxon>
        <taxon>Geovibrionaceae</taxon>
        <taxon>Seleniivibrio</taxon>
    </lineage>
</organism>
<sequence length="295" mass="32011">MKIKIFAVILLFSIAAISDAAQVTASLLYKVQLKDNAAPGDVVVESDASTGVYDAFGGTYTVYRNGRAVKSVQKSFLKGGNCLVKNGNYFLYCNSTENSLDMLTAGLDKFSTFGLPAGIKGKYDPTDALVSGGYVYTVDNDNHRVLKTHLGTKAVEQTVGGFGNGKLEFWYPFALATDKRGVLYVSEALGTRVQKITKDFKFYENIGKWGIGAGEFYRPTGVAVLGGTTLFVGDGFTGVIQYFDEDGKFAGVLKDKNGRKLKFDSITHMRINGRYLAVVDAFAKSVTVYELRGGK</sequence>
<protein>
    <recommendedName>
        <fullName evidence="4">NHL repeat-containing protein</fullName>
    </recommendedName>
</protein>
<dbReference type="SUPFAM" id="SSF63825">
    <property type="entry name" value="YWTD domain"/>
    <property type="match status" value="1"/>
</dbReference>
<feature type="signal peptide" evidence="1">
    <location>
        <begin position="1"/>
        <end position="20"/>
    </location>
</feature>
<proteinExistence type="predicted"/>
<reference evidence="2 3" key="1">
    <citation type="submission" date="2019-03" db="EMBL/GenBank/DDBJ databases">
        <title>Genomic Encyclopedia of Type Strains, Phase IV (KMG-IV): sequencing the most valuable type-strain genomes for metagenomic binning, comparative biology and taxonomic classification.</title>
        <authorList>
            <person name="Goeker M."/>
        </authorList>
    </citation>
    <scope>NUCLEOTIDE SEQUENCE [LARGE SCALE GENOMIC DNA]</scope>
    <source>
        <strain evidence="2 3">DSM 24984</strain>
    </source>
</reference>
<evidence type="ECO:0000313" key="2">
    <source>
        <dbReference type="EMBL" id="TCK59351.1"/>
    </source>
</evidence>
<dbReference type="AlphaFoldDB" id="A0A4V2PRM2"/>
<dbReference type="Proteomes" id="UP000294614">
    <property type="component" value="Unassembled WGS sequence"/>
</dbReference>
<dbReference type="EMBL" id="SMGG01000006">
    <property type="protein sequence ID" value="TCK59351.1"/>
    <property type="molecule type" value="Genomic_DNA"/>
</dbReference>
<gene>
    <name evidence="2" type="ORF">C8D98_2284</name>
</gene>
<feature type="chain" id="PRO_5020669148" description="NHL repeat-containing protein" evidence="1">
    <location>
        <begin position="21"/>
        <end position="295"/>
    </location>
</feature>
<keyword evidence="3" id="KW-1185">Reference proteome</keyword>
<name>A0A4V2PRM2_9BACT</name>
<evidence type="ECO:0000313" key="3">
    <source>
        <dbReference type="Proteomes" id="UP000294614"/>
    </source>
</evidence>
<accession>A0A4V2PRM2</accession>
<evidence type="ECO:0000256" key="1">
    <source>
        <dbReference type="SAM" id="SignalP"/>
    </source>
</evidence>
<dbReference type="RefSeq" id="WP_132874262.1">
    <property type="nucleotide sequence ID" value="NZ_JBLJBI010000003.1"/>
</dbReference>
<dbReference type="OrthoDB" id="9787204at2"/>
<keyword evidence="1" id="KW-0732">Signal</keyword>
<comment type="caution">
    <text evidence="2">The sequence shown here is derived from an EMBL/GenBank/DDBJ whole genome shotgun (WGS) entry which is preliminary data.</text>
</comment>